<dbReference type="Gene3D" id="3.30.250.20">
    <property type="entry name" value="L1 transposable element, C-terminal domain"/>
    <property type="match status" value="1"/>
</dbReference>
<dbReference type="InterPro" id="IPR042566">
    <property type="entry name" value="L1_C"/>
</dbReference>
<gene>
    <name evidence="2" type="ORF">NDU88_007568</name>
</gene>
<organism evidence="2 3">
    <name type="scientific">Pleurodeles waltl</name>
    <name type="common">Iberian ribbed newt</name>
    <dbReference type="NCBI Taxonomy" id="8319"/>
    <lineage>
        <taxon>Eukaryota</taxon>
        <taxon>Metazoa</taxon>
        <taxon>Chordata</taxon>
        <taxon>Craniata</taxon>
        <taxon>Vertebrata</taxon>
        <taxon>Euteleostomi</taxon>
        <taxon>Amphibia</taxon>
        <taxon>Batrachia</taxon>
        <taxon>Caudata</taxon>
        <taxon>Salamandroidea</taxon>
        <taxon>Salamandridae</taxon>
        <taxon>Pleurodelinae</taxon>
        <taxon>Pleurodeles</taxon>
    </lineage>
</organism>
<protein>
    <submittedName>
        <fullName evidence="2">Uncharacterized protein</fullName>
    </submittedName>
</protein>
<comment type="caution">
    <text evidence="2">The sequence shown here is derived from an EMBL/GenBank/DDBJ whole genome shotgun (WGS) entry which is preliminary data.</text>
</comment>
<name>A0AAV7RTL5_PLEWA</name>
<proteinExistence type="predicted"/>
<reference evidence="2" key="1">
    <citation type="journal article" date="2022" name="bioRxiv">
        <title>Sequencing and chromosome-scale assembly of the giantPleurodeles waltlgenome.</title>
        <authorList>
            <person name="Brown T."/>
            <person name="Elewa A."/>
            <person name="Iarovenko S."/>
            <person name="Subramanian E."/>
            <person name="Araus A.J."/>
            <person name="Petzold A."/>
            <person name="Susuki M."/>
            <person name="Suzuki K.-i.T."/>
            <person name="Hayashi T."/>
            <person name="Toyoda A."/>
            <person name="Oliveira C."/>
            <person name="Osipova E."/>
            <person name="Leigh N.D."/>
            <person name="Simon A."/>
            <person name="Yun M.H."/>
        </authorList>
    </citation>
    <scope>NUCLEOTIDE SEQUENCE</scope>
    <source>
        <strain evidence="2">20211129_DDA</strain>
        <tissue evidence="2">Liver</tissue>
    </source>
</reference>
<keyword evidence="3" id="KW-1185">Reference proteome</keyword>
<evidence type="ECO:0000313" key="3">
    <source>
        <dbReference type="Proteomes" id="UP001066276"/>
    </source>
</evidence>
<dbReference type="EMBL" id="JANPWB010000009">
    <property type="protein sequence ID" value="KAJ1154825.1"/>
    <property type="molecule type" value="Genomic_DNA"/>
</dbReference>
<accession>A0AAV7RTL5</accession>
<dbReference type="AlphaFoldDB" id="A0AAV7RTL5"/>
<feature type="region of interest" description="Disordered" evidence="1">
    <location>
        <begin position="63"/>
        <end position="98"/>
    </location>
</feature>
<evidence type="ECO:0000313" key="2">
    <source>
        <dbReference type="EMBL" id="KAJ1154825.1"/>
    </source>
</evidence>
<evidence type="ECO:0000256" key="1">
    <source>
        <dbReference type="SAM" id="MobiDB-lite"/>
    </source>
</evidence>
<feature type="compositionally biased region" description="Basic and acidic residues" evidence="1">
    <location>
        <begin position="63"/>
        <end position="72"/>
    </location>
</feature>
<dbReference type="Proteomes" id="UP001066276">
    <property type="component" value="Chromosome 5"/>
</dbReference>
<sequence>MFLDFIAAVQARHAAVKQVLCDKGIRYSLMVPSKLKIRQEGCTQFCQELDEAWAWLEAYRAGTDRTQSEEPKPPQCRGKRWHTQVPTEHASVTRPTQQQTCQVRRAALQVAASLAEVGVLDKEFGLERVPLAVGESTDNDSVVNMLEGLPYVMPQMADDIA</sequence>